<evidence type="ECO:0000259" key="2">
    <source>
        <dbReference type="SMART" id="SM00939"/>
    </source>
</evidence>
<dbReference type="Pfam" id="PF02129">
    <property type="entry name" value="Peptidase_S15"/>
    <property type="match status" value="1"/>
</dbReference>
<evidence type="ECO:0000313" key="4">
    <source>
        <dbReference type="Proteomes" id="UP000594468"/>
    </source>
</evidence>
<dbReference type="PANTHER" id="PTHR43056:SF10">
    <property type="entry name" value="COCE_NOND FAMILY, PUTATIVE (AFU_ORTHOLOGUE AFUA_7G00600)-RELATED"/>
    <property type="match status" value="1"/>
</dbReference>
<proteinExistence type="predicted"/>
<evidence type="ECO:0000313" key="3">
    <source>
        <dbReference type="EMBL" id="QPC84560.1"/>
    </source>
</evidence>
<dbReference type="InterPro" id="IPR005674">
    <property type="entry name" value="CocE/Ser_esterase"/>
</dbReference>
<feature type="domain" description="Xaa-Pro dipeptidyl-peptidase C-terminal" evidence="2">
    <location>
        <begin position="312"/>
        <end position="566"/>
    </location>
</feature>
<sequence>MSTIVIEKNMMVSMRDGVALATDVYRLEDTSPAPVLLARTPYNKEHIVSASGTFDIMRAVQAGYVIVVQDVRGRYASEGQFNPHFQEADDGVDAIAWAAKQSWSTGVVGTFGGSYLGCTQWIPAMRQPPALTAMAPSITPSDMYEGMAYQGGAKVLHDLRWVVDNIIPAEIQRRAAQGDSIPENTEYLDFNTALSQIPLGDHPLIQEYASFYSDWLAHQTADTYWHPASPCTAYEQINVPALNFSGWYDIFLWSAFENYMGMKARGNTEHARRNQKLIIGPWSHSNFSGTFPEREFGPSASSHAIDLTDIQLRWFDRWLKGIDNHIEQEPSVMFFVMGIDEWRTSTEWPLPDTQYRSYYLHSSGQANTRLGDGTLSETVPEDESPDTYLYNPLRPVPTMGGQVLMPGGNVIGPRDQRDVEMCDDVFVYSTPVLDHSVEVTGPVELCLFVASSARDTDFTGKLVDVYPDGRAIILTEGILRARYRHSFTEPECLQPDVIYELRLNLWATSNVFLPGHRIRLEVSSSNFPRFDRNSNTGGAIEKETADQYRSAINRVFHDAEHPSRLILPIIP</sequence>
<gene>
    <name evidence="3" type="ORF">G4Y79_09340</name>
</gene>
<name>A0A7S8ECQ0_9CHLR</name>
<dbReference type="KEGG" id="pmet:G4Y79_09340"/>
<dbReference type="Proteomes" id="UP000594468">
    <property type="component" value="Chromosome"/>
</dbReference>
<dbReference type="InterPro" id="IPR029058">
    <property type="entry name" value="AB_hydrolase_fold"/>
</dbReference>
<reference evidence="3 4" key="1">
    <citation type="submission" date="2020-02" db="EMBL/GenBank/DDBJ databases">
        <authorList>
            <person name="Zheng R.K."/>
            <person name="Sun C.M."/>
        </authorList>
    </citation>
    <scope>NUCLEOTIDE SEQUENCE [LARGE SCALE GENOMIC DNA]</scope>
    <source>
        <strain evidence="4">rifampicinis</strain>
    </source>
</reference>
<dbReference type="GO" id="GO:0008239">
    <property type="term" value="F:dipeptidyl-peptidase activity"/>
    <property type="evidence" value="ECO:0007669"/>
    <property type="project" value="InterPro"/>
</dbReference>
<dbReference type="SUPFAM" id="SSF53474">
    <property type="entry name" value="alpha/beta-Hydrolases"/>
    <property type="match status" value="1"/>
</dbReference>
<dbReference type="Pfam" id="PF08530">
    <property type="entry name" value="PepX_C"/>
    <property type="match status" value="1"/>
</dbReference>
<dbReference type="InterPro" id="IPR008979">
    <property type="entry name" value="Galactose-bd-like_sf"/>
</dbReference>
<dbReference type="RefSeq" id="WP_195172623.1">
    <property type="nucleotide sequence ID" value="NZ_CP062983.1"/>
</dbReference>
<dbReference type="InterPro" id="IPR013736">
    <property type="entry name" value="Xaa-Pro_dipept_C"/>
</dbReference>
<dbReference type="AlphaFoldDB" id="A0A7S8ECQ0"/>
<dbReference type="NCBIfam" id="TIGR00976">
    <property type="entry name" value="CocE_NonD"/>
    <property type="match status" value="1"/>
</dbReference>
<dbReference type="Gene3D" id="1.10.3020.10">
    <property type="entry name" value="alpha-amino acid ester hydrolase ( Helical cap domain)"/>
    <property type="match status" value="1"/>
</dbReference>
<protein>
    <submittedName>
        <fullName evidence="3">CocE/NonD family hydrolase</fullName>
    </submittedName>
</protein>
<dbReference type="EMBL" id="CP062983">
    <property type="protein sequence ID" value="QPC84560.1"/>
    <property type="molecule type" value="Genomic_DNA"/>
</dbReference>
<dbReference type="InterPro" id="IPR000383">
    <property type="entry name" value="Xaa-Pro-like_dom"/>
</dbReference>
<evidence type="ECO:0000256" key="1">
    <source>
        <dbReference type="ARBA" id="ARBA00022801"/>
    </source>
</evidence>
<accession>A0A7S8ECQ0</accession>
<dbReference type="Gene3D" id="2.60.120.260">
    <property type="entry name" value="Galactose-binding domain-like"/>
    <property type="match status" value="1"/>
</dbReference>
<dbReference type="Gene3D" id="3.40.50.1820">
    <property type="entry name" value="alpha/beta hydrolase"/>
    <property type="match status" value="1"/>
</dbReference>
<keyword evidence="4" id="KW-1185">Reference proteome</keyword>
<dbReference type="SMART" id="SM00939">
    <property type="entry name" value="PepX_C"/>
    <property type="match status" value="1"/>
</dbReference>
<dbReference type="PANTHER" id="PTHR43056">
    <property type="entry name" value="PEPTIDASE S9 PROLYL OLIGOPEPTIDASE"/>
    <property type="match status" value="1"/>
</dbReference>
<dbReference type="InterPro" id="IPR050585">
    <property type="entry name" value="Xaa-Pro_dipeptidyl-ppase/CocE"/>
</dbReference>
<dbReference type="SUPFAM" id="SSF49785">
    <property type="entry name" value="Galactose-binding domain-like"/>
    <property type="match status" value="1"/>
</dbReference>
<organism evidence="3 4">
    <name type="scientific">Phototrophicus methaneseepsis</name>
    <dbReference type="NCBI Taxonomy" id="2710758"/>
    <lineage>
        <taxon>Bacteria</taxon>
        <taxon>Bacillati</taxon>
        <taxon>Chloroflexota</taxon>
        <taxon>Candidatus Thermofontia</taxon>
        <taxon>Phototrophicales</taxon>
        <taxon>Phototrophicaceae</taxon>
        <taxon>Phototrophicus</taxon>
    </lineage>
</organism>
<keyword evidence="1 3" id="KW-0378">Hydrolase</keyword>